<dbReference type="Proteomes" id="UP000270094">
    <property type="component" value="Unassembled WGS sequence"/>
</dbReference>
<evidence type="ECO:0000313" key="1">
    <source>
        <dbReference type="EMBL" id="VDM76303.1"/>
    </source>
</evidence>
<protein>
    <recommendedName>
        <fullName evidence="3">Reverse transcriptase domain-containing protein</fullName>
    </recommendedName>
</protein>
<reference evidence="1 2" key="1">
    <citation type="submission" date="2018-11" db="EMBL/GenBank/DDBJ databases">
        <authorList>
            <consortium name="Pathogen Informatics"/>
        </authorList>
    </citation>
    <scope>NUCLEOTIDE SEQUENCE [LARGE SCALE GENOMIC DNA]</scope>
</reference>
<organism evidence="1 2">
    <name type="scientific">Strongylus vulgaris</name>
    <name type="common">Blood worm</name>
    <dbReference type="NCBI Taxonomy" id="40348"/>
    <lineage>
        <taxon>Eukaryota</taxon>
        <taxon>Metazoa</taxon>
        <taxon>Ecdysozoa</taxon>
        <taxon>Nematoda</taxon>
        <taxon>Chromadorea</taxon>
        <taxon>Rhabditida</taxon>
        <taxon>Rhabditina</taxon>
        <taxon>Rhabditomorpha</taxon>
        <taxon>Strongyloidea</taxon>
        <taxon>Strongylidae</taxon>
        <taxon>Strongylus</taxon>
    </lineage>
</organism>
<dbReference type="AlphaFoldDB" id="A0A3P7J6X9"/>
<dbReference type="OrthoDB" id="5838129at2759"/>
<keyword evidence="2" id="KW-1185">Reference proteome</keyword>
<proteinExistence type="predicted"/>
<sequence length="188" mass="21050">MVSIRRDSTPISPSTPVSDPFIPTGEIPLRILPVKVRVAIQTMKAATALVPDHASADLSRAEGNRLHERLAEHLTGSIQLTTLADCYKKCSTTVLLLHRPLNTPILKGIRRGDTVSPKLFTASLLWVMRSLDWNESIRVDGRFLANLRFADDIALFSRNITGEEMMLEDLNEVGKRIVLQINRKNSFH</sequence>
<accession>A0A3P7J6X9</accession>
<gene>
    <name evidence="1" type="ORF">SVUK_LOCUS11301</name>
</gene>
<evidence type="ECO:0008006" key="3">
    <source>
        <dbReference type="Google" id="ProtNLM"/>
    </source>
</evidence>
<dbReference type="EMBL" id="UYYB01096727">
    <property type="protein sequence ID" value="VDM76303.1"/>
    <property type="molecule type" value="Genomic_DNA"/>
</dbReference>
<evidence type="ECO:0000313" key="2">
    <source>
        <dbReference type="Proteomes" id="UP000270094"/>
    </source>
</evidence>
<name>A0A3P7J6X9_STRVU</name>